<dbReference type="SUPFAM" id="SSF101173">
    <property type="entry name" value="Docking domain B of the erythromycin polyketide synthase (DEBS)"/>
    <property type="match status" value="1"/>
</dbReference>
<dbReference type="Pfam" id="PF02801">
    <property type="entry name" value="Ketoacyl-synt_C"/>
    <property type="match status" value="1"/>
</dbReference>
<dbReference type="InterPro" id="IPR036299">
    <property type="entry name" value="Polyketide_synth_docking_sf"/>
</dbReference>
<dbReference type="EMBL" id="JBHTHR010000090">
    <property type="protein sequence ID" value="MFD0800728.1"/>
    <property type="molecule type" value="Genomic_DNA"/>
</dbReference>
<dbReference type="InterPro" id="IPR016039">
    <property type="entry name" value="Thiolase-like"/>
</dbReference>
<keyword evidence="7" id="KW-1185">Reference proteome</keyword>
<dbReference type="InterPro" id="IPR014030">
    <property type="entry name" value="Ketoacyl_synth_N"/>
</dbReference>
<feature type="domain" description="Ketosynthase family 3 (KS3)" evidence="5">
    <location>
        <begin position="38"/>
        <end position="466"/>
    </location>
</feature>
<dbReference type="Pfam" id="PF08990">
    <property type="entry name" value="Docking"/>
    <property type="match status" value="1"/>
</dbReference>
<accession>A0ABW3BDB5</accession>
<evidence type="ECO:0000259" key="5">
    <source>
        <dbReference type="PROSITE" id="PS52004"/>
    </source>
</evidence>
<evidence type="ECO:0000256" key="2">
    <source>
        <dbReference type="ARBA" id="ARBA00022679"/>
    </source>
</evidence>
<dbReference type="InterPro" id="IPR020841">
    <property type="entry name" value="PKS_Beta-ketoAc_synthase_dom"/>
</dbReference>
<protein>
    <submittedName>
        <fullName evidence="6">Beta-ketoacyl synthase N-terminal-like domain-containing protein</fullName>
    </submittedName>
</protein>
<keyword evidence="3" id="KW-0511">Multifunctional enzyme</keyword>
<reference evidence="7" key="1">
    <citation type="journal article" date="2019" name="Int. J. Syst. Evol. Microbiol.">
        <title>The Global Catalogue of Microorganisms (GCM) 10K type strain sequencing project: providing services to taxonomists for standard genome sequencing and annotation.</title>
        <authorList>
            <consortium name="The Broad Institute Genomics Platform"/>
            <consortium name="The Broad Institute Genome Sequencing Center for Infectious Disease"/>
            <person name="Wu L."/>
            <person name="Ma J."/>
        </authorList>
    </citation>
    <scope>NUCLEOTIDE SEQUENCE [LARGE SCALE GENOMIC DNA]</scope>
    <source>
        <strain evidence="7">CCUG 63369</strain>
    </source>
</reference>
<feature type="non-terminal residue" evidence="6">
    <location>
        <position position="510"/>
    </location>
</feature>
<keyword evidence="2" id="KW-0808">Transferase</keyword>
<feature type="region of interest" description="Disordered" evidence="4">
    <location>
        <begin position="470"/>
        <end position="510"/>
    </location>
</feature>
<sequence>MTEDRTDDEQRLLDYLKRVTQELRDTRTRLHEVEAAAAEPVAIVGMGCRLPGGVDSPEALWRLLDSGGDATSEFPANRGWDVDALYDPQLSRPGTSYTRRGGFVRNADEFDAEFFGIAPREALAMDPQQRVLLETAWEALERAGIDATALRGSRTGTYMGATDSTYLFDAVRPPEDVAGYVLTGNASSVISGRVAYALGLRGPAVSVDTACSSSLVALHQAVQALRRGECGLALAGGVSVMSSPGVFVELCRQGGLSVDGRCRSFGAGADGTGFGEGAGVVVLQRLSDALAQGRCVWGVVRGSAVNQDGASNGLTAPSGPAQEQVLRAALDDAGTGPDAVGLVEAHGTGTVLGDPIEAGAVGAVYGAGATGGSGVLLGSVKANISHVQAAAGVAGLIAMVGAVGRGAVPDLAGVAGERSELVDWEGLGIQPAQGQRGWPAAAEGPRVGGVSSFGISGTNAHTIVAEPPREHAYGFTGDHDGTVAPGPRPGPQGESPFTPDCGAPLPWPLS</sequence>
<comment type="cofactor">
    <cofactor evidence="1">
        <name>pantetheine 4'-phosphate</name>
        <dbReference type="ChEBI" id="CHEBI:47942"/>
    </cofactor>
</comment>
<comment type="caution">
    <text evidence="6">The sequence shown here is derived from an EMBL/GenBank/DDBJ whole genome shotgun (WGS) entry which is preliminary data.</text>
</comment>
<dbReference type="Gene3D" id="3.40.47.10">
    <property type="match status" value="1"/>
</dbReference>
<dbReference type="PROSITE" id="PS52004">
    <property type="entry name" value="KS3_2"/>
    <property type="match status" value="1"/>
</dbReference>
<dbReference type="SMART" id="SM00825">
    <property type="entry name" value="PKS_KS"/>
    <property type="match status" value="1"/>
</dbReference>
<evidence type="ECO:0000313" key="7">
    <source>
        <dbReference type="Proteomes" id="UP001596956"/>
    </source>
</evidence>
<evidence type="ECO:0000256" key="3">
    <source>
        <dbReference type="ARBA" id="ARBA00023268"/>
    </source>
</evidence>
<dbReference type="CDD" id="cd00833">
    <property type="entry name" value="PKS"/>
    <property type="match status" value="1"/>
</dbReference>
<dbReference type="Pfam" id="PF00109">
    <property type="entry name" value="ketoacyl-synt"/>
    <property type="match status" value="1"/>
</dbReference>
<name>A0ABW3BDB5_9ACTN</name>
<evidence type="ECO:0000313" key="6">
    <source>
        <dbReference type="EMBL" id="MFD0800728.1"/>
    </source>
</evidence>
<evidence type="ECO:0000256" key="4">
    <source>
        <dbReference type="SAM" id="MobiDB-lite"/>
    </source>
</evidence>
<dbReference type="InterPro" id="IPR050091">
    <property type="entry name" value="PKS_NRPS_Biosynth_Enz"/>
</dbReference>
<dbReference type="Proteomes" id="UP001596956">
    <property type="component" value="Unassembled WGS sequence"/>
</dbReference>
<dbReference type="SUPFAM" id="SSF53901">
    <property type="entry name" value="Thiolase-like"/>
    <property type="match status" value="1"/>
</dbReference>
<dbReference type="PANTHER" id="PTHR43775:SF51">
    <property type="entry name" value="INACTIVE PHENOLPHTHIOCEROL SYNTHESIS POLYKETIDE SYNTHASE TYPE I PKS1-RELATED"/>
    <property type="match status" value="1"/>
</dbReference>
<dbReference type="InterPro" id="IPR015083">
    <property type="entry name" value="NorB/c/GfsB-D-like_docking"/>
</dbReference>
<proteinExistence type="predicted"/>
<dbReference type="PROSITE" id="PS00606">
    <property type="entry name" value="KS3_1"/>
    <property type="match status" value="1"/>
</dbReference>
<feature type="compositionally biased region" description="Basic and acidic residues" evidence="4">
    <location>
        <begin position="470"/>
        <end position="481"/>
    </location>
</feature>
<dbReference type="InterPro" id="IPR018201">
    <property type="entry name" value="Ketoacyl_synth_AS"/>
</dbReference>
<evidence type="ECO:0000256" key="1">
    <source>
        <dbReference type="ARBA" id="ARBA00001957"/>
    </source>
</evidence>
<dbReference type="PANTHER" id="PTHR43775">
    <property type="entry name" value="FATTY ACID SYNTHASE"/>
    <property type="match status" value="1"/>
</dbReference>
<dbReference type="InterPro" id="IPR014031">
    <property type="entry name" value="Ketoacyl_synth_C"/>
</dbReference>
<organism evidence="6 7">
    <name type="scientific">Streptomonospora algeriensis</name>
    <dbReference type="NCBI Taxonomy" id="995084"/>
    <lineage>
        <taxon>Bacteria</taxon>
        <taxon>Bacillati</taxon>
        <taxon>Actinomycetota</taxon>
        <taxon>Actinomycetes</taxon>
        <taxon>Streptosporangiales</taxon>
        <taxon>Nocardiopsidaceae</taxon>
        <taxon>Streptomonospora</taxon>
    </lineage>
</organism>
<gene>
    <name evidence="6" type="ORF">ACFQZU_05265</name>
</gene>